<dbReference type="NCBIfam" id="NF009520">
    <property type="entry name" value="PRK12881.1"/>
    <property type="match status" value="1"/>
</dbReference>
<name>A0A1X9MGL2_9BACI</name>
<dbReference type="InterPro" id="IPR015931">
    <property type="entry name" value="Acnase/IPM_dHydase_lsu_aba_1/3"/>
</dbReference>
<dbReference type="InterPro" id="IPR001030">
    <property type="entry name" value="Acoase/IPM_deHydtase_lsu_aba"/>
</dbReference>
<keyword evidence="14" id="KW-1185">Reference proteome</keyword>
<evidence type="ECO:0000256" key="7">
    <source>
        <dbReference type="ARBA" id="ARBA00023014"/>
    </source>
</evidence>
<evidence type="ECO:0000256" key="10">
    <source>
        <dbReference type="RuleBase" id="RU361275"/>
    </source>
</evidence>
<dbReference type="Pfam" id="PF00694">
    <property type="entry name" value="Aconitase_C"/>
    <property type="match status" value="1"/>
</dbReference>
<keyword evidence="5" id="KW-0479">Metal-binding</keyword>
<protein>
    <recommendedName>
        <fullName evidence="10">Aconitate hydratase</fullName>
        <shortName evidence="10">Aconitase</shortName>
        <ecNumber evidence="10">4.2.1.3</ecNumber>
    </recommendedName>
</protein>
<dbReference type="PANTHER" id="PTHR11670">
    <property type="entry name" value="ACONITASE/IRON-RESPONSIVE ELEMENT FAMILY MEMBER"/>
    <property type="match status" value="1"/>
</dbReference>
<dbReference type="FunFam" id="3.20.19.10:FF:000001">
    <property type="entry name" value="Aconitate hydratase"/>
    <property type="match status" value="1"/>
</dbReference>
<comment type="catalytic activity">
    <reaction evidence="9 10">
        <text>citrate = D-threo-isocitrate</text>
        <dbReference type="Rhea" id="RHEA:10336"/>
        <dbReference type="ChEBI" id="CHEBI:15562"/>
        <dbReference type="ChEBI" id="CHEBI:16947"/>
        <dbReference type="EC" id="4.2.1.3"/>
    </reaction>
</comment>
<evidence type="ECO:0000256" key="1">
    <source>
        <dbReference type="ARBA" id="ARBA00001966"/>
    </source>
</evidence>
<comment type="pathway">
    <text evidence="2">Carbohydrate metabolism; tricarboxylic acid cycle; isocitrate from oxaloacetate: step 2/2.</text>
</comment>
<dbReference type="Pfam" id="PF00330">
    <property type="entry name" value="Aconitase"/>
    <property type="match status" value="1"/>
</dbReference>
<evidence type="ECO:0000313" key="14">
    <source>
        <dbReference type="Proteomes" id="UP000193006"/>
    </source>
</evidence>
<comment type="similarity">
    <text evidence="3 10">Belongs to the aconitase/IPM isomerase family.</text>
</comment>
<evidence type="ECO:0000256" key="4">
    <source>
        <dbReference type="ARBA" id="ARBA00011245"/>
    </source>
</evidence>
<evidence type="ECO:0000256" key="9">
    <source>
        <dbReference type="ARBA" id="ARBA00023501"/>
    </source>
</evidence>
<evidence type="ECO:0000259" key="11">
    <source>
        <dbReference type="Pfam" id="PF00330"/>
    </source>
</evidence>
<comment type="function">
    <text evidence="10">Catalyzes the isomerization of citrate to isocitrate via cis-aconitate.</text>
</comment>
<keyword evidence="8 10" id="KW-0456">Lyase</keyword>
<evidence type="ECO:0000256" key="5">
    <source>
        <dbReference type="ARBA" id="ARBA00022723"/>
    </source>
</evidence>
<dbReference type="AlphaFoldDB" id="A0A1X9MGL2"/>
<keyword evidence="10" id="KW-0004">4Fe-4S</keyword>
<reference evidence="13 14" key="1">
    <citation type="submission" date="2017-04" db="EMBL/GenBank/DDBJ databases">
        <title>Bacillus krulwichiae AM31D Genome sequencing and assembly.</title>
        <authorList>
            <person name="Krulwich T.A."/>
            <person name="Anastor L."/>
            <person name="Ehrlich R."/>
            <person name="Ehrlich G.D."/>
            <person name="Janto B."/>
        </authorList>
    </citation>
    <scope>NUCLEOTIDE SEQUENCE [LARGE SCALE GENOMIC DNA]</scope>
    <source>
        <strain evidence="13 14">AM31D</strain>
    </source>
</reference>
<accession>A0A1X9MGL2</accession>
<dbReference type="InterPro" id="IPR015928">
    <property type="entry name" value="Aconitase/3IPM_dehydase_swvl"/>
</dbReference>
<dbReference type="NCBIfam" id="TIGR01341">
    <property type="entry name" value="aconitase_1"/>
    <property type="match status" value="1"/>
</dbReference>
<comment type="cofactor">
    <cofactor evidence="1">
        <name>[4Fe-4S] cluster</name>
        <dbReference type="ChEBI" id="CHEBI:49883"/>
    </cofactor>
</comment>
<keyword evidence="6 10" id="KW-0408">Iron</keyword>
<feature type="domain" description="Aconitase/3-isopropylmalate dehydratase large subunit alpha/beta/alpha" evidence="11">
    <location>
        <begin position="70"/>
        <end position="554"/>
    </location>
</feature>
<dbReference type="GO" id="GO:0051539">
    <property type="term" value="F:4 iron, 4 sulfur cluster binding"/>
    <property type="evidence" value="ECO:0007669"/>
    <property type="project" value="UniProtKB-KW"/>
</dbReference>
<dbReference type="STRING" id="199441.BkAM31D_23540"/>
<dbReference type="KEGG" id="bkw:BkAM31D_23540"/>
<comment type="subunit">
    <text evidence="4">Monomer.</text>
</comment>
<dbReference type="GO" id="GO:0006099">
    <property type="term" value="P:tricarboxylic acid cycle"/>
    <property type="evidence" value="ECO:0007669"/>
    <property type="project" value="UniProtKB-UniPathway"/>
</dbReference>
<dbReference type="SUPFAM" id="SSF52016">
    <property type="entry name" value="LeuD/IlvD-like"/>
    <property type="match status" value="1"/>
</dbReference>
<sequence length="887" mass="98602">MYVYEKTLKTSDLTVEIYSLNCLEKLISGLEDIPFTKKLLLESLLRNKHRMKLTDRDIFEIATGFSSNKKMEIPFLPSRIIMQDASGLPALVDLASLRNEMEEMGFDPQNINPQIPVDLIIDHSLQVDYSGASDAFEKNLEMEYSRNEERYTFLKWAQQSFENFRVVPPASGIIHQVNLEYLSSIVKTDEKDGQCYAFPDSVIGTDSHTTMINGLGVLGWGVGGVEAEAVMMGNPINLIVPEVIGVKLIGRVKEGVTATDIALTVTEHLRHKNVIGKFVEFYGPGMMDLSLPDRTTIANMAPEYGATVGYFPVDQETLHYLKATGKDEKTVRLVEEYTKEQGIFYSEDTKEPLYSEVLEINLADIEVSISGPSRPQDRVDYKNAKKSFLNAFSEISEGNIDRLNVPMSEKKNIVGHGSIVIAAITSCTNTSNPFNMLTAGLLARNAVKKGLAPSSYIQKSLAPGSKVVSQYLQQSGLLSYFEQLGFYNIGYGCAVCVGNSGTINPLVEKEITENNLIVASILSGNRNFEGRIHPLVKANYLASPPLVLAYALAGTVAIDLSKEPLGISNKGEKVYLKDIWPTADEVNELIANYISPTLYKDTYENVFAGDERWKSLQDVKSPLYRWDSHSTYLKPSPFFKRSNEKIGNIKRARALVYLGNSITTDHISPVGVIDPDGSAGQFLLHQGVTNTELNTYGSRRGNYEVLVRGTFANPMIQNKLVKQRGSITKHFPSNEVTSIYEASVRYQKEQIPLVILAGNQYGAGSARDWAAKGTLLLGVKAVIAEQFERIHRSNLAMVGVLPLQFSDEHNCERLGLNGDEEFNILDLESELYPNKLLRVQAISSDGMKEFQVILRLDTTAEIDNYLQGGLFKKMLQTTKRVFTTSPL</sequence>
<dbReference type="Gene3D" id="3.20.19.10">
    <property type="entry name" value="Aconitase, domain 4"/>
    <property type="match status" value="1"/>
</dbReference>
<dbReference type="InterPro" id="IPR000573">
    <property type="entry name" value="AconitaseA/IPMdHydase_ssu_swvl"/>
</dbReference>
<organism evidence="13 14">
    <name type="scientific">Halalkalibacter krulwichiae</name>
    <dbReference type="NCBI Taxonomy" id="199441"/>
    <lineage>
        <taxon>Bacteria</taxon>
        <taxon>Bacillati</taxon>
        <taxon>Bacillota</taxon>
        <taxon>Bacilli</taxon>
        <taxon>Bacillales</taxon>
        <taxon>Bacillaceae</taxon>
        <taxon>Halalkalibacter</taxon>
    </lineage>
</organism>
<dbReference type="EC" id="4.2.1.3" evidence="10"/>
<dbReference type="GO" id="GO:0046872">
    <property type="term" value="F:metal ion binding"/>
    <property type="evidence" value="ECO:0007669"/>
    <property type="project" value="UniProtKB-KW"/>
</dbReference>
<feature type="domain" description="Aconitase A/isopropylmalate dehydratase small subunit swivel" evidence="12">
    <location>
        <begin position="681"/>
        <end position="807"/>
    </location>
</feature>
<evidence type="ECO:0000256" key="6">
    <source>
        <dbReference type="ARBA" id="ARBA00023004"/>
    </source>
</evidence>
<dbReference type="Gene3D" id="6.10.190.10">
    <property type="match status" value="1"/>
</dbReference>
<evidence type="ECO:0000256" key="3">
    <source>
        <dbReference type="ARBA" id="ARBA00007185"/>
    </source>
</evidence>
<evidence type="ECO:0000256" key="2">
    <source>
        <dbReference type="ARBA" id="ARBA00004717"/>
    </source>
</evidence>
<evidence type="ECO:0000313" key="13">
    <source>
        <dbReference type="EMBL" id="ARK32605.1"/>
    </source>
</evidence>
<proteinExistence type="inferred from homology"/>
<dbReference type="UniPathway" id="UPA00223"/>
<dbReference type="EMBL" id="CP020814">
    <property type="protein sequence ID" value="ARK32605.1"/>
    <property type="molecule type" value="Genomic_DNA"/>
</dbReference>
<dbReference type="Gene3D" id="3.30.499.10">
    <property type="entry name" value="Aconitase, domain 3"/>
    <property type="match status" value="2"/>
</dbReference>
<dbReference type="SUPFAM" id="SSF53732">
    <property type="entry name" value="Aconitase iron-sulfur domain"/>
    <property type="match status" value="1"/>
</dbReference>
<dbReference type="InterPro" id="IPR036008">
    <property type="entry name" value="Aconitase_4Fe-4S_dom"/>
</dbReference>
<dbReference type="GO" id="GO:0003994">
    <property type="term" value="F:aconitate hydratase activity"/>
    <property type="evidence" value="ECO:0007669"/>
    <property type="project" value="UniProtKB-EC"/>
</dbReference>
<dbReference type="NCBIfam" id="NF006757">
    <property type="entry name" value="PRK09277.1"/>
    <property type="match status" value="1"/>
</dbReference>
<dbReference type="InterPro" id="IPR006249">
    <property type="entry name" value="Aconitase/IRP2"/>
</dbReference>
<dbReference type="PRINTS" id="PR00415">
    <property type="entry name" value="ACONITASE"/>
</dbReference>
<evidence type="ECO:0000256" key="8">
    <source>
        <dbReference type="ARBA" id="ARBA00023239"/>
    </source>
</evidence>
<gene>
    <name evidence="13" type="primary">citB_3</name>
    <name evidence="13" type="ORF">BkAM31D_23540</name>
</gene>
<evidence type="ECO:0000259" key="12">
    <source>
        <dbReference type="Pfam" id="PF00694"/>
    </source>
</evidence>
<keyword evidence="7 10" id="KW-0411">Iron-sulfur</keyword>
<dbReference type="Proteomes" id="UP000193006">
    <property type="component" value="Chromosome"/>
</dbReference>